<gene>
    <name evidence="1" type="ORF">AMORRO_LOCUS13825</name>
</gene>
<keyword evidence="2" id="KW-1185">Reference proteome</keyword>
<feature type="non-terminal residue" evidence="1">
    <location>
        <position position="52"/>
    </location>
</feature>
<dbReference type="EMBL" id="CAJVPV010025187">
    <property type="protein sequence ID" value="CAG8728330.1"/>
    <property type="molecule type" value="Genomic_DNA"/>
</dbReference>
<evidence type="ECO:0000313" key="1">
    <source>
        <dbReference type="EMBL" id="CAG8728330.1"/>
    </source>
</evidence>
<evidence type="ECO:0000313" key="2">
    <source>
        <dbReference type="Proteomes" id="UP000789342"/>
    </source>
</evidence>
<reference evidence="1" key="1">
    <citation type="submission" date="2021-06" db="EMBL/GenBank/DDBJ databases">
        <authorList>
            <person name="Kallberg Y."/>
            <person name="Tangrot J."/>
            <person name="Rosling A."/>
        </authorList>
    </citation>
    <scope>NUCLEOTIDE SEQUENCE</scope>
    <source>
        <strain evidence="1">CL551</strain>
    </source>
</reference>
<feature type="non-terminal residue" evidence="1">
    <location>
        <position position="1"/>
    </location>
</feature>
<name>A0A9N9NF57_9GLOM</name>
<accession>A0A9N9NF57</accession>
<dbReference type="AlphaFoldDB" id="A0A9N9NF57"/>
<dbReference type="Proteomes" id="UP000789342">
    <property type="component" value="Unassembled WGS sequence"/>
</dbReference>
<protein>
    <submittedName>
        <fullName evidence="1">17257_t:CDS:1</fullName>
    </submittedName>
</protein>
<proteinExistence type="predicted"/>
<sequence length="52" mass="6328">MYQRIEKNEWSGNEAVEVKVFNKTKKEVLKLLESRKNENTRIEKLKSFRDNE</sequence>
<organism evidence="1 2">
    <name type="scientific">Acaulospora morrowiae</name>
    <dbReference type="NCBI Taxonomy" id="94023"/>
    <lineage>
        <taxon>Eukaryota</taxon>
        <taxon>Fungi</taxon>
        <taxon>Fungi incertae sedis</taxon>
        <taxon>Mucoromycota</taxon>
        <taxon>Glomeromycotina</taxon>
        <taxon>Glomeromycetes</taxon>
        <taxon>Diversisporales</taxon>
        <taxon>Acaulosporaceae</taxon>
        <taxon>Acaulospora</taxon>
    </lineage>
</organism>
<comment type="caution">
    <text evidence="1">The sequence shown here is derived from an EMBL/GenBank/DDBJ whole genome shotgun (WGS) entry which is preliminary data.</text>
</comment>